<dbReference type="Pfam" id="PF12911">
    <property type="entry name" value="OppC_N"/>
    <property type="match status" value="1"/>
</dbReference>
<keyword evidence="2 7" id="KW-0813">Transport</keyword>
<evidence type="ECO:0000256" key="1">
    <source>
        <dbReference type="ARBA" id="ARBA00004651"/>
    </source>
</evidence>
<evidence type="ECO:0000259" key="9">
    <source>
        <dbReference type="PROSITE" id="PS50928"/>
    </source>
</evidence>
<dbReference type="InterPro" id="IPR050366">
    <property type="entry name" value="BP-dependent_transpt_permease"/>
</dbReference>
<keyword evidence="5 7" id="KW-1133">Transmembrane helix</keyword>
<dbReference type="SUPFAM" id="SSF161098">
    <property type="entry name" value="MetI-like"/>
    <property type="match status" value="1"/>
</dbReference>
<dbReference type="PANTHER" id="PTHR43386:SF1">
    <property type="entry name" value="D,D-DIPEPTIDE TRANSPORT SYSTEM PERMEASE PROTEIN DDPC-RELATED"/>
    <property type="match status" value="1"/>
</dbReference>
<dbReference type="InterPro" id="IPR000515">
    <property type="entry name" value="MetI-like"/>
</dbReference>
<dbReference type="PANTHER" id="PTHR43386">
    <property type="entry name" value="OLIGOPEPTIDE TRANSPORT SYSTEM PERMEASE PROTEIN APPC"/>
    <property type="match status" value="1"/>
</dbReference>
<dbReference type="InterPro" id="IPR035906">
    <property type="entry name" value="MetI-like_sf"/>
</dbReference>
<evidence type="ECO:0000256" key="5">
    <source>
        <dbReference type="ARBA" id="ARBA00022989"/>
    </source>
</evidence>
<dbReference type="EMBL" id="JACHIA010000026">
    <property type="protein sequence ID" value="MBB6073576.1"/>
    <property type="molecule type" value="Genomic_DNA"/>
</dbReference>
<reference evidence="10 11" key="1">
    <citation type="submission" date="2020-08" db="EMBL/GenBank/DDBJ databases">
        <title>Genomic Encyclopedia of Type Strains, Phase IV (KMG-IV): sequencing the most valuable type-strain genomes for metagenomic binning, comparative biology and taxonomic classification.</title>
        <authorList>
            <person name="Goeker M."/>
        </authorList>
    </citation>
    <scope>NUCLEOTIDE SEQUENCE [LARGE SCALE GENOMIC DNA]</scope>
    <source>
        <strain evidence="10 11">DSM 29007</strain>
    </source>
</reference>
<dbReference type="AlphaFoldDB" id="A0A841H6V1"/>
<evidence type="ECO:0000313" key="10">
    <source>
        <dbReference type="EMBL" id="MBB6073576.1"/>
    </source>
</evidence>
<feature type="transmembrane region" description="Helical" evidence="7">
    <location>
        <begin position="127"/>
        <end position="149"/>
    </location>
</feature>
<dbReference type="GO" id="GO:0005886">
    <property type="term" value="C:plasma membrane"/>
    <property type="evidence" value="ECO:0007669"/>
    <property type="project" value="UniProtKB-SubCell"/>
</dbReference>
<proteinExistence type="inferred from homology"/>
<evidence type="ECO:0000313" key="11">
    <source>
        <dbReference type="Proteomes" id="UP000582837"/>
    </source>
</evidence>
<comment type="caution">
    <text evidence="10">The sequence shown here is derived from an EMBL/GenBank/DDBJ whole genome shotgun (WGS) entry which is preliminary data.</text>
</comment>
<feature type="transmembrane region" description="Helical" evidence="7">
    <location>
        <begin position="357"/>
        <end position="380"/>
    </location>
</feature>
<dbReference type="InterPro" id="IPR053523">
    <property type="entry name" value="Oligopeptide_permease_AppC"/>
</dbReference>
<accession>A0A841H6V1</accession>
<gene>
    <name evidence="10" type="ORF">HNQ61_005247</name>
</gene>
<keyword evidence="3" id="KW-1003">Cell membrane</keyword>
<dbReference type="InterPro" id="IPR025966">
    <property type="entry name" value="OppC_N"/>
</dbReference>
<evidence type="ECO:0000256" key="6">
    <source>
        <dbReference type="ARBA" id="ARBA00023136"/>
    </source>
</evidence>
<organism evidence="10 11">
    <name type="scientific">Longimicrobium terrae</name>
    <dbReference type="NCBI Taxonomy" id="1639882"/>
    <lineage>
        <taxon>Bacteria</taxon>
        <taxon>Pseudomonadati</taxon>
        <taxon>Gemmatimonadota</taxon>
        <taxon>Longimicrobiia</taxon>
        <taxon>Longimicrobiales</taxon>
        <taxon>Longimicrobiaceae</taxon>
        <taxon>Longimicrobium</taxon>
    </lineage>
</organism>
<protein>
    <submittedName>
        <fullName evidence="10">Peptide/nickel transport system permease protein</fullName>
    </submittedName>
</protein>
<feature type="compositionally biased region" description="Pro residues" evidence="8">
    <location>
        <begin position="12"/>
        <end position="27"/>
    </location>
</feature>
<dbReference type="NCBIfam" id="NF045476">
    <property type="entry name" value="Opp4C"/>
    <property type="match status" value="1"/>
</dbReference>
<keyword evidence="6 7" id="KW-0472">Membrane</keyword>
<dbReference type="Gene3D" id="1.10.3720.10">
    <property type="entry name" value="MetI-like"/>
    <property type="match status" value="1"/>
</dbReference>
<feature type="transmembrane region" description="Helical" evidence="7">
    <location>
        <begin position="77"/>
        <end position="96"/>
    </location>
</feature>
<dbReference type="GO" id="GO:0055085">
    <property type="term" value="P:transmembrane transport"/>
    <property type="evidence" value="ECO:0007669"/>
    <property type="project" value="InterPro"/>
</dbReference>
<evidence type="ECO:0000256" key="7">
    <source>
        <dbReference type="RuleBase" id="RU363032"/>
    </source>
</evidence>
<sequence>MVRVSPDVESVPPEPMPAGGMPLPPTGNGPRGGGVVWTRVVTLVLAWGFTFAVLFISWSTIQARRANPTGVRVRWDWYVALVALAAVVLTMLWWTWKSVSPAQLAKGRVRGDSQWSIAARHFKKNRLAMFGLAIMILLYVITLLTPLIAPYDPAAQGDIITSRYLAPSAEHLFGTDKFGRDIFSRTLYGSQISLSIGFVAVAISITLGTMVGALSGYFGGWVDGVLMRFTDMMLAFPRLVLLIVVIAIFENPSFWLVVVVLGLTGWMGTSRIVRGEVLSLREREFVQAARALGMNDLRIIMRHVIPNTMAPVIVSATLGIGLTILTEASLSFLGLGVQPPTPTWGNMVSDGRDALTQAWWIATFPGLAIVLTVVAFNLLGDGLRDALDPRLRT</sequence>
<comment type="subcellular location">
    <subcellularLocation>
        <location evidence="1 7">Cell membrane</location>
        <topology evidence="1 7">Multi-pass membrane protein</topology>
    </subcellularLocation>
</comment>
<feature type="region of interest" description="Disordered" evidence="8">
    <location>
        <begin position="1"/>
        <end position="27"/>
    </location>
</feature>
<dbReference type="PROSITE" id="PS50928">
    <property type="entry name" value="ABC_TM1"/>
    <property type="match status" value="1"/>
</dbReference>
<feature type="transmembrane region" description="Helical" evidence="7">
    <location>
        <begin position="308"/>
        <end position="337"/>
    </location>
</feature>
<keyword evidence="11" id="KW-1185">Reference proteome</keyword>
<evidence type="ECO:0000256" key="2">
    <source>
        <dbReference type="ARBA" id="ARBA00022448"/>
    </source>
</evidence>
<feature type="compositionally biased region" description="Low complexity" evidence="8">
    <location>
        <begin position="1"/>
        <end position="11"/>
    </location>
</feature>
<evidence type="ECO:0000256" key="4">
    <source>
        <dbReference type="ARBA" id="ARBA00022692"/>
    </source>
</evidence>
<evidence type="ECO:0000256" key="8">
    <source>
        <dbReference type="SAM" id="MobiDB-lite"/>
    </source>
</evidence>
<feature type="domain" description="ABC transmembrane type-1" evidence="9">
    <location>
        <begin position="190"/>
        <end position="380"/>
    </location>
</feature>
<dbReference type="CDD" id="cd06261">
    <property type="entry name" value="TM_PBP2"/>
    <property type="match status" value="1"/>
</dbReference>
<feature type="transmembrane region" description="Helical" evidence="7">
    <location>
        <begin position="192"/>
        <end position="217"/>
    </location>
</feature>
<keyword evidence="4 7" id="KW-0812">Transmembrane</keyword>
<dbReference type="Pfam" id="PF00528">
    <property type="entry name" value="BPD_transp_1"/>
    <property type="match status" value="1"/>
</dbReference>
<evidence type="ECO:0000256" key="3">
    <source>
        <dbReference type="ARBA" id="ARBA00022475"/>
    </source>
</evidence>
<dbReference type="Proteomes" id="UP000582837">
    <property type="component" value="Unassembled WGS sequence"/>
</dbReference>
<feature type="transmembrane region" description="Helical" evidence="7">
    <location>
        <begin position="36"/>
        <end position="57"/>
    </location>
</feature>
<comment type="similarity">
    <text evidence="7">Belongs to the binding-protein-dependent transport system permease family.</text>
</comment>
<dbReference type="RefSeq" id="WP_205761404.1">
    <property type="nucleotide sequence ID" value="NZ_JABDTL010000001.1"/>
</dbReference>
<name>A0A841H6V1_9BACT</name>